<dbReference type="Gene3D" id="3.40.50.10490">
    <property type="entry name" value="Glucose-6-phosphate isomerase like protein, domain 1"/>
    <property type="match status" value="1"/>
</dbReference>
<dbReference type="InterPro" id="IPR047640">
    <property type="entry name" value="RpiR-like"/>
</dbReference>
<dbReference type="PROSITE" id="PS51464">
    <property type="entry name" value="SIS"/>
    <property type="match status" value="1"/>
</dbReference>
<dbReference type="PANTHER" id="PTHR30514">
    <property type="entry name" value="GLUCOKINASE"/>
    <property type="match status" value="1"/>
</dbReference>
<dbReference type="PANTHER" id="PTHR30514:SF1">
    <property type="entry name" value="HTH-TYPE TRANSCRIPTIONAL REGULATOR HEXR-RELATED"/>
    <property type="match status" value="1"/>
</dbReference>
<dbReference type="EMBL" id="SDGY01000001">
    <property type="protein sequence ID" value="TYC47376.1"/>
    <property type="molecule type" value="Genomic_DNA"/>
</dbReference>
<evidence type="ECO:0000256" key="3">
    <source>
        <dbReference type="ARBA" id="ARBA00023163"/>
    </source>
</evidence>
<accession>A0A6P2CNC7</accession>
<proteinExistence type="predicted"/>
<dbReference type="InterPro" id="IPR001347">
    <property type="entry name" value="SIS_dom"/>
</dbReference>
<comment type="caution">
    <text evidence="6">The sequence shown here is derived from an EMBL/GenBank/DDBJ whole genome shotgun (WGS) entry which is preliminary data.</text>
</comment>
<evidence type="ECO:0000256" key="1">
    <source>
        <dbReference type="ARBA" id="ARBA00023015"/>
    </source>
</evidence>
<keyword evidence="3" id="KW-0804">Transcription</keyword>
<evidence type="ECO:0000259" key="5">
    <source>
        <dbReference type="PROSITE" id="PS51464"/>
    </source>
</evidence>
<dbReference type="Proteomes" id="UP000442244">
    <property type="component" value="Unassembled WGS sequence"/>
</dbReference>
<dbReference type="Pfam" id="PF01418">
    <property type="entry name" value="HTH_6"/>
    <property type="match status" value="1"/>
</dbReference>
<keyword evidence="2" id="KW-0238">DNA-binding</keyword>
<evidence type="ECO:0000259" key="4">
    <source>
        <dbReference type="PROSITE" id="PS51071"/>
    </source>
</evidence>
<dbReference type="OrthoDB" id="3684496at2"/>
<dbReference type="InterPro" id="IPR046348">
    <property type="entry name" value="SIS_dom_sf"/>
</dbReference>
<dbReference type="PROSITE" id="PS51071">
    <property type="entry name" value="HTH_RPIR"/>
    <property type="match status" value="1"/>
</dbReference>
<dbReference type="GO" id="GO:0097367">
    <property type="term" value="F:carbohydrate derivative binding"/>
    <property type="evidence" value="ECO:0007669"/>
    <property type="project" value="InterPro"/>
</dbReference>
<protein>
    <submittedName>
        <fullName evidence="6">MurR/RpiR family transcriptional regulator</fullName>
    </submittedName>
</protein>
<reference evidence="6 7" key="1">
    <citation type="submission" date="2019-01" db="EMBL/GenBank/DDBJ databases">
        <title>Leuconostoc litchii sp. nov., a novel lactic acid bacterium isolated from lychee.</title>
        <authorList>
            <person name="Wang L.-T."/>
        </authorList>
    </citation>
    <scope>NUCLEOTIDE SEQUENCE [LARGE SCALE GENOMIC DNA]</scope>
    <source>
        <strain evidence="6 7">MB7</strain>
    </source>
</reference>
<dbReference type="InterPro" id="IPR009057">
    <property type="entry name" value="Homeodomain-like_sf"/>
</dbReference>
<dbReference type="InterPro" id="IPR035472">
    <property type="entry name" value="RpiR-like_SIS"/>
</dbReference>
<dbReference type="Pfam" id="PF01380">
    <property type="entry name" value="SIS"/>
    <property type="match status" value="1"/>
</dbReference>
<feature type="domain" description="HTH rpiR-type" evidence="4">
    <location>
        <begin position="3"/>
        <end position="79"/>
    </location>
</feature>
<dbReference type="CDD" id="cd05013">
    <property type="entry name" value="SIS_RpiR"/>
    <property type="match status" value="1"/>
</dbReference>
<dbReference type="AlphaFoldDB" id="A0A6P2CNC7"/>
<dbReference type="Gene3D" id="1.10.10.10">
    <property type="entry name" value="Winged helix-like DNA-binding domain superfamily/Winged helix DNA-binding domain"/>
    <property type="match status" value="1"/>
</dbReference>
<dbReference type="InterPro" id="IPR036388">
    <property type="entry name" value="WH-like_DNA-bd_sf"/>
</dbReference>
<keyword evidence="7" id="KW-1185">Reference proteome</keyword>
<sequence length="284" mass="30989">MANNIIAQLRAQRKQYNTTEQKFIDFIINNVGQASEANIQEMSELSGVSTATISRFVKKVGLESFREFSVSLASAATQMTTSVDLFGEIADSDDTIAVAQKVFGGAENALAATISNLTANQLDEATLALISARRVGFFGIGGSSIVAFNAYHKFLRTPIDVIAHPDYDVQLMQAVKLNSNDTAVVISHSGRNKDTLLIAKKLHEHHVKIIVITSFKDSPLAKLADLVLLSLAEEVNFRSESMSSLIAQLTIIDTLFTLVGSHLSQDTQYVVDTMRDVIEETRAH</sequence>
<evidence type="ECO:0000256" key="2">
    <source>
        <dbReference type="ARBA" id="ARBA00023125"/>
    </source>
</evidence>
<feature type="domain" description="SIS" evidence="5">
    <location>
        <begin position="125"/>
        <end position="265"/>
    </location>
</feature>
<dbReference type="SUPFAM" id="SSF46689">
    <property type="entry name" value="Homeodomain-like"/>
    <property type="match status" value="1"/>
</dbReference>
<dbReference type="SUPFAM" id="SSF53697">
    <property type="entry name" value="SIS domain"/>
    <property type="match status" value="1"/>
</dbReference>
<dbReference type="GO" id="GO:1901135">
    <property type="term" value="P:carbohydrate derivative metabolic process"/>
    <property type="evidence" value="ECO:0007669"/>
    <property type="project" value="InterPro"/>
</dbReference>
<dbReference type="GO" id="GO:0003677">
    <property type="term" value="F:DNA binding"/>
    <property type="evidence" value="ECO:0007669"/>
    <property type="project" value="UniProtKB-KW"/>
</dbReference>
<gene>
    <name evidence="6" type="ORF">ESZ47_04345</name>
</gene>
<name>A0A6P2CNC7_9LACO</name>
<dbReference type="GO" id="GO:0003700">
    <property type="term" value="F:DNA-binding transcription factor activity"/>
    <property type="evidence" value="ECO:0007669"/>
    <property type="project" value="InterPro"/>
</dbReference>
<evidence type="ECO:0000313" key="7">
    <source>
        <dbReference type="Proteomes" id="UP000442244"/>
    </source>
</evidence>
<evidence type="ECO:0000313" key="6">
    <source>
        <dbReference type="EMBL" id="TYC47376.1"/>
    </source>
</evidence>
<keyword evidence="1" id="KW-0805">Transcription regulation</keyword>
<dbReference type="RefSeq" id="WP_148605088.1">
    <property type="nucleotide sequence ID" value="NZ_BSUV01000001.1"/>
</dbReference>
<organism evidence="6 7">
    <name type="scientific">Leuconostoc litchii</name>
    <dbReference type="NCBI Taxonomy" id="1981069"/>
    <lineage>
        <taxon>Bacteria</taxon>
        <taxon>Bacillati</taxon>
        <taxon>Bacillota</taxon>
        <taxon>Bacilli</taxon>
        <taxon>Lactobacillales</taxon>
        <taxon>Lactobacillaceae</taxon>
        <taxon>Leuconostoc</taxon>
    </lineage>
</organism>
<dbReference type="InterPro" id="IPR000281">
    <property type="entry name" value="HTH_RpiR"/>
</dbReference>